<protein>
    <recommendedName>
        <fullName evidence="1">DUF6984 domain-containing protein</fullName>
    </recommendedName>
</protein>
<organism evidence="2 3">
    <name type="scientific">Flaviaesturariibacter flavus</name>
    <dbReference type="NCBI Taxonomy" id="2502780"/>
    <lineage>
        <taxon>Bacteria</taxon>
        <taxon>Pseudomonadati</taxon>
        <taxon>Bacteroidota</taxon>
        <taxon>Chitinophagia</taxon>
        <taxon>Chitinophagales</taxon>
        <taxon>Chitinophagaceae</taxon>
        <taxon>Flaviaestuariibacter</taxon>
    </lineage>
</organism>
<dbReference type="Proteomes" id="UP000295334">
    <property type="component" value="Unassembled WGS sequence"/>
</dbReference>
<keyword evidence="3" id="KW-1185">Reference proteome</keyword>
<gene>
    <name evidence="2" type="ORF">EPD60_03255</name>
</gene>
<sequence>MARPIKEEERALIAYLLTKVKDGQRYAIPDDVESLGEAGIQFTQKGEHAADLVEAEYTDSDGRAVFITLTANDAGALYELDLWKVDFSRLQSYPTPGEIRFEE</sequence>
<feature type="domain" description="DUF6984" evidence="1">
    <location>
        <begin position="3"/>
        <end position="94"/>
    </location>
</feature>
<evidence type="ECO:0000313" key="3">
    <source>
        <dbReference type="Proteomes" id="UP000295334"/>
    </source>
</evidence>
<proteinExistence type="predicted"/>
<dbReference type="OrthoDB" id="1050330at2"/>
<evidence type="ECO:0000313" key="2">
    <source>
        <dbReference type="EMBL" id="TCJ18791.1"/>
    </source>
</evidence>
<dbReference type="EMBL" id="SJZI01000003">
    <property type="protein sequence ID" value="TCJ18791.1"/>
    <property type="molecule type" value="Genomic_DNA"/>
</dbReference>
<reference evidence="2 3" key="1">
    <citation type="submission" date="2019-03" db="EMBL/GenBank/DDBJ databases">
        <authorList>
            <person name="Kim M.K.M."/>
        </authorList>
    </citation>
    <scope>NUCLEOTIDE SEQUENCE [LARGE SCALE GENOMIC DNA]</scope>
    <source>
        <strain evidence="2 3">17J68-12</strain>
    </source>
</reference>
<dbReference type="RefSeq" id="WP_131446802.1">
    <property type="nucleotide sequence ID" value="NZ_SJZI01000003.1"/>
</dbReference>
<dbReference type="Pfam" id="PF22480">
    <property type="entry name" value="DUF6984"/>
    <property type="match status" value="1"/>
</dbReference>
<comment type="caution">
    <text evidence="2">The sequence shown here is derived from an EMBL/GenBank/DDBJ whole genome shotgun (WGS) entry which is preliminary data.</text>
</comment>
<name>A0A4R1BMS0_9BACT</name>
<accession>A0A4R1BMS0</accession>
<dbReference type="AlphaFoldDB" id="A0A4R1BMS0"/>
<dbReference type="InterPro" id="IPR054253">
    <property type="entry name" value="DUF6984"/>
</dbReference>
<evidence type="ECO:0000259" key="1">
    <source>
        <dbReference type="Pfam" id="PF22480"/>
    </source>
</evidence>